<dbReference type="PANTHER" id="PTHR23155:SF1205">
    <property type="entry name" value="DISEASE RESISTANCE PROTEIN RPM1"/>
    <property type="match status" value="1"/>
</dbReference>
<keyword evidence="2" id="KW-0547">Nucleotide-binding</keyword>
<reference evidence="8 9" key="1">
    <citation type="submission" date="2019-06" db="EMBL/GenBank/DDBJ databases">
        <title>WGS assembly of Gossypium darwinii.</title>
        <authorList>
            <person name="Chen Z.J."/>
            <person name="Sreedasyam A."/>
            <person name="Ando A."/>
            <person name="Song Q."/>
            <person name="De L."/>
            <person name="Hulse-Kemp A."/>
            <person name="Ding M."/>
            <person name="Ye W."/>
            <person name="Kirkbride R."/>
            <person name="Jenkins J."/>
            <person name="Plott C."/>
            <person name="Lovell J."/>
            <person name="Lin Y.-M."/>
            <person name="Vaughn R."/>
            <person name="Liu B."/>
            <person name="Li W."/>
            <person name="Simpson S."/>
            <person name="Scheffler B."/>
            <person name="Saski C."/>
            <person name="Grover C."/>
            <person name="Hu G."/>
            <person name="Conover J."/>
            <person name="Carlson J."/>
            <person name="Shu S."/>
            <person name="Boston L."/>
            <person name="Williams M."/>
            <person name="Peterson D."/>
            <person name="Mcgee K."/>
            <person name="Jones D."/>
            <person name="Wendel J."/>
            <person name="Stelly D."/>
            <person name="Grimwood J."/>
            <person name="Schmutz J."/>
        </authorList>
    </citation>
    <scope>NUCLEOTIDE SEQUENCE [LARGE SCALE GENOMIC DNA]</scope>
    <source>
        <strain evidence="8">1808015.09</strain>
    </source>
</reference>
<evidence type="ECO:0000256" key="3">
    <source>
        <dbReference type="ARBA" id="ARBA00022821"/>
    </source>
</evidence>
<dbReference type="InterPro" id="IPR042197">
    <property type="entry name" value="Apaf_helical"/>
</dbReference>
<dbReference type="GO" id="GO:0043531">
    <property type="term" value="F:ADP binding"/>
    <property type="evidence" value="ECO:0007669"/>
    <property type="project" value="InterPro"/>
</dbReference>
<evidence type="ECO:0000313" key="9">
    <source>
        <dbReference type="Proteomes" id="UP000323506"/>
    </source>
</evidence>
<keyword evidence="1" id="KW-0677">Repeat</keyword>
<evidence type="ECO:0000313" key="8">
    <source>
        <dbReference type="EMBL" id="TYG51820.1"/>
    </source>
</evidence>
<organism evidence="8 9">
    <name type="scientific">Gossypium darwinii</name>
    <name type="common">Darwin's cotton</name>
    <name type="synonym">Gossypium barbadense var. darwinii</name>
    <dbReference type="NCBI Taxonomy" id="34276"/>
    <lineage>
        <taxon>Eukaryota</taxon>
        <taxon>Viridiplantae</taxon>
        <taxon>Streptophyta</taxon>
        <taxon>Embryophyta</taxon>
        <taxon>Tracheophyta</taxon>
        <taxon>Spermatophyta</taxon>
        <taxon>Magnoliopsida</taxon>
        <taxon>eudicotyledons</taxon>
        <taxon>Gunneridae</taxon>
        <taxon>Pentapetalae</taxon>
        <taxon>rosids</taxon>
        <taxon>malvids</taxon>
        <taxon>Malvales</taxon>
        <taxon>Malvaceae</taxon>
        <taxon>Malvoideae</taxon>
        <taxon>Gossypium</taxon>
    </lineage>
</organism>
<gene>
    <name evidence="8" type="ORF">ES288_D10G291400v1</name>
</gene>
<dbReference type="SUPFAM" id="SSF52540">
    <property type="entry name" value="P-loop containing nucleoside triphosphate hydrolases"/>
    <property type="match status" value="1"/>
</dbReference>
<accession>A0A5D2B5K7</accession>
<dbReference type="InterPro" id="IPR041118">
    <property type="entry name" value="Rx_N"/>
</dbReference>
<feature type="domain" description="Disease resistance protein winged helix" evidence="6">
    <location>
        <begin position="440"/>
        <end position="510"/>
    </location>
</feature>
<dbReference type="SUPFAM" id="SSF52058">
    <property type="entry name" value="L domain-like"/>
    <property type="match status" value="1"/>
</dbReference>
<dbReference type="AlphaFoldDB" id="A0A5D2B5K7"/>
<dbReference type="Pfam" id="PF23559">
    <property type="entry name" value="WHD_DRP"/>
    <property type="match status" value="1"/>
</dbReference>
<dbReference type="EMBL" id="CM017710">
    <property type="protein sequence ID" value="TYG51820.1"/>
    <property type="molecule type" value="Genomic_DNA"/>
</dbReference>
<evidence type="ECO:0000256" key="1">
    <source>
        <dbReference type="ARBA" id="ARBA00022737"/>
    </source>
</evidence>
<dbReference type="Pfam" id="PF18052">
    <property type="entry name" value="Rx_N"/>
    <property type="match status" value="1"/>
</dbReference>
<dbReference type="InterPro" id="IPR055414">
    <property type="entry name" value="LRR_R13L4/SHOC2-like"/>
</dbReference>
<dbReference type="PANTHER" id="PTHR23155">
    <property type="entry name" value="DISEASE RESISTANCE PROTEIN RP"/>
    <property type="match status" value="1"/>
</dbReference>
<dbReference type="InterPro" id="IPR058922">
    <property type="entry name" value="WHD_DRP"/>
</dbReference>
<dbReference type="InterPro" id="IPR027417">
    <property type="entry name" value="P-loop_NTPase"/>
</dbReference>
<proteinExistence type="predicted"/>
<evidence type="ECO:0000259" key="7">
    <source>
        <dbReference type="Pfam" id="PF23598"/>
    </source>
</evidence>
<dbReference type="FunFam" id="1.10.10.10:FF:000322">
    <property type="entry name" value="Probable disease resistance protein At1g63360"/>
    <property type="match status" value="1"/>
</dbReference>
<dbReference type="GO" id="GO:0098542">
    <property type="term" value="P:defense response to other organism"/>
    <property type="evidence" value="ECO:0007669"/>
    <property type="project" value="TreeGrafter"/>
</dbReference>
<dbReference type="Gene3D" id="3.40.50.300">
    <property type="entry name" value="P-loop containing nucleotide triphosphate hydrolases"/>
    <property type="match status" value="1"/>
</dbReference>
<feature type="domain" description="Disease resistance N-terminal" evidence="5">
    <location>
        <begin position="5"/>
        <end position="86"/>
    </location>
</feature>
<evidence type="ECO:0000259" key="4">
    <source>
        <dbReference type="Pfam" id="PF00931"/>
    </source>
</evidence>
<dbReference type="InterPro" id="IPR036388">
    <property type="entry name" value="WH-like_DNA-bd_sf"/>
</dbReference>
<keyword evidence="3" id="KW-0611">Plant defense</keyword>
<keyword evidence="9" id="KW-1185">Reference proteome</keyword>
<evidence type="ECO:0000256" key="2">
    <source>
        <dbReference type="ARBA" id="ARBA00022741"/>
    </source>
</evidence>
<sequence length="941" mass="108774">MAEIAVGIVIDRLISFLGAEVKLFGRLKKEVEDIRIELDYIACFLRQADPMVDKEDSNGGFKLWVQHVREVAFQIEDVMDEYKLYHVPVAQHQQQQGLMASLSRIAHMVQTVKRHLQAASKIRDIKTSVNEIKERSERYRFNTLQHVPGENCNEPIDPRMGLHFVNSEALVGIDSSRQELARRLADAELKRTIVSVVGMGGVGKTTLVKKAFDDEIMAGHFDCHAWITVSQSYRVEVLLRTMMKQMYESRKQSPPVRVDAMDGVELISICRDYLYDKSYIVVFDDVWKEDFWRHIEHALLDNNKGSRILMTTRSMNTAEFCKKSSLVHVHNLEPLPLEQAQELLRRTAFQYDEDKQCPEELNGLTFELVKRCEGLPLAVVAIAGLLATKGKDVGQWKRLLDSLSAELDSSPHLSYVKQILSFSYYDLPYHLKGCFLFMGMFPEDYPISCKRLIRLWIAEGFVKGKHNMTLEEVAMTYLSELINRSLVQVSVIDSIGNVRNCQLHDLMREVVVSKSKELSFIQTCPENLSNHYRVARHLSICNKSNNFPMVVGNYQTHSAIFFDIEELPKSFCFLQFTKSKLLKELDFEGAPLTYIPEELGNLFNLKYLSIRDTKVKKLPRSIGKLHKLQTLDLKRSFVSELPVEINMLFNLQYLVAYYKDKQSIYSINTRRGMKLYSNFGSLESLEKLYEVDLEAYSGGNFFRELARLKRLRKLCITKLKSESVNALCDAIQQMIHLQSLRISSIKEEELLHLHKMSSPPVFLRCLRLRGRLMKLPGWIYELRNLTKLTLEWSRISDDSLQILGVLPNLLFFWIFEGYSGAQLHFHKNHFKKLKDLRLCWLNDLKRLIIDEGSLTLVEHLELGPSPQLEELPATISHLKCLKTLSFNNMPMESVRKLLPDGGSDHWKVRHIPNIYFLYFTVKGTQHETYKLGDSRLLELLS</sequence>
<protein>
    <recommendedName>
        <fullName evidence="10">Rx N-terminal domain-containing protein</fullName>
    </recommendedName>
</protein>
<dbReference type="InterPro" id="IPR044974">
    <property type="entry name" value="Disease_R_plants"/>
</dbReference>
<dbReference type="Gene3D" id="1.10.8.430">
    <property type="entry name" value="Helical domain of apoptotic protease-activating factors"/>
    <property type="match status" value="1"/>
</dbReference>
<evidence type="ECO:0000259" key="6">
    <source>
        <dbReference type="Pfam" id="PF23559"/>
    </source>
</evidence>
<dbReference type="Gene3D" id="3.80.10.10">
    <property type="entry name" value="Ribonuclease Inhibitor"/>
    <property type="match status" value="1"/>
</dbReference>
<dbReference type="InterPro" id="IPR032675">
    <property type="entry name" value="LRR_dom_sf"/>
</dbReference>
<dbReference type="Pfam" id="PF23598">
    <property type="entry name" value="LRR_14"/>
    <property type="match status" value="1"/>
</dbReference>
<dbReference type="PRINTS" id="PR00364">
    <property type="entry name" value="DISEASERSIST"/>
</dbReference>
<dbReference type="Gene3D" id="1.20.5.4130">
    <property type="match status" value="1"/>
</dbReference>
<feature type="domain" description="NB-ARC" evidence="4">
    <location>
        <begin position="178"/>
        <end position="351"/>
    </location>
</feature>
<dbReference type="Pfam" id="PF00931">
    <property type="entry name" value="NB-ARC"/>
    <property type="match status" value="1"/>
</dbReference>
<evidence type="ECO:0000259" key="5">
    <source>
        <dbReference type="Pfam" id="PF18052"/>
    </source>
</evidence>
<dbReference type="CDD" id="cd14798">
    <property type="entry name" value="RX-CC_like"/>
    <property type="match status" value="1"/>
</dbReference>
<feature type="domain" description="Disease resistance R13L4/SHOC-2-like LRR" evidence="7">
    <location>
        <begin position="580"/>
        <end position="862"/>
    </location>
</feature>
<evidence type="ECO:0008006" key="10">
    <source>
        <dbReference type="Google" id="ProtNLM"/>
    </source>
</evidence>
<dbReference type="FunFam" id="3.40.50.300:FF:001091">
    <property type="entry name" value="Probable disease resistance protein At1g61300"/>
    <property type="match status" value="1"/>
</dbReference>
<dbReference type="Proteomes" id="UP000323506">
    <property type="component" value="Chromosome D10"/>
</dbReference>
<name>A0A5D2B5K7_GOSDA</name>
<dbReference type="InterPro" id="IPR038005">
    <property type="entry name" value="RX-like_CC"/>
</dbReference>
<dbReference type="Gene3D" id="1.10.10.10">
    <property type="entry name" value="Winged helix-like DNA-binding domain superfamily/Winged helix DNA-binding domain"/>
    <property type="match status" value="1"/>
</dbReference>
<dbReference type="InterPro" id="IPR002182">
    <property type="entry name" value="NB-ARC"/>
</dbReference>